<keyword evidence="4" id="KW-1185">Reference proteome</keyword>
<dbReference type="Proteomes" id="UP000183200">
    <property type="component" value="Unassembled WGS sequence"/>
</dbReference>
<evidence type="ECO:0000256" key="1">
    <source>
        <dbReference type="PROSITE-ProRule" id="PRU00110"/>
    </source>
</evidence>
<dbReference type="OrthoDB" id="7478530at2"/>
<dbReference type="RefSeq" id="WP_074606358.1">
    <property type="nucleotide sequence ID" value="NZ_FNGY01000003.1"/>
</dbReference>
<accession>A0A1G9SBS9</accession>
<organism evidence="3 4">
    <name type="scientific">Pedobacter steynii</name>
    <dbReference type="NCBI Taxonomy" id="430522"/>
    <lineage>
        <taxon>Bacteria</taxon>
        <taxon>Pseudomonadati</taxon>
        <taxon>Bacteroidota</taxon>
        <taxon>Sphingobacteriia</taxon>
        <taxon>Sphingobacteriales</taxon>
        <taxon>Sphingobacteriaceae</taxon>
        <taxon>Pedobacter</taxon>
    </lineage>
</organism>
<feature type="modified residue" description="Phosphohistidine" evidence="1">
    <location>
        <position position="66"/>
    </location>
</feature>
<feature type="domain" description="HPt" evidence="2">
    <location>
        <begin position="27"/>
        <end position="124"/>
    </location>
</feature>
<gene>
    <name evidence="3" type="ORF">SAMN05421820_103543</name>
</gene>
<evidence type="ECO:0000313" key="3">
    <source>
        <dbReference type="EMBL" id="SDM32938.1"/>
    </source>
</evidence>
<dbReference type="GO" id="GO:0000160">
    <property type="term" value="P:phosphorelay signal transduction system"/>
    <property type="evidence" value="ECO:0007669"/>
    <property type="project" value="InterPro"/>
</dbReference>
<evidence type="ECO:0000259" key="2">
    <source>
        <dbReference type="PROSITE" id="PS50894"/>
    </source>
</evidence>
<protein>
    <recommendedName>
        <fullName evidence="2">HPt domain-containing protein</fullName>
    </recommendedName>
</protein>
<evidence type="ECO:0000313" key="4">
    <source>
        <dbReference type="Proteomes" id="UP000183200"/>
    </source>
</evidence>
<dbReference type="SUPFAM" id="SSF47226">
    <property type="entry name" value="Histidine-containing phosphotransfer domain, HPT domain"/>
    <property type="match status" value="1"/>
</dbReference>
<dbReference type="EMBL" id="FNGY01000003">
    <property type="protein sequence ID" value="SDM32938.1"/>
    <property type="molecule type" value="Genomic_DNA"/>
</dbReference>
<dbReference type="GO" id="GO:0004672">
    <property type="term" value="F:protein kinase activity"/>
    <property type="evidence" value="ECO:0007669"/>
    <property type="project" value="UniProtKB-ARBA"/>
</dbReference>
<sequence length="124" mass="13914">MSAQTPYTSGSFQLIDLSYIEQLSNGDKAFEKEIVQIFVEQIPQDLALLKEHFAAGDFNKVKQSAHYMLPSISILGLETKLKVELEALEALESAYKVLKRHIETIDNVCNTARAEAIELLHSYA</sequence>
<dbReference type="AlphaFoldDB" id="A0A1G9SBS9"/>
<dbReference type="STRING" id="430522.BFS30_02755"/>
<keyword evidence="1" id="KW-0597">Phosphoprotein</keyword>
<reference evidence="4" key="1">
    <citation type="submission" date="2016-10" db="EMBL/GenBank/DDBJ databases">
        <authorList>
            <person name="Varghese N."/>
            <person name="Submissions S."/>
        </authorList>
    </citation>
    <scope>NUCLEOTIDE SEQUENCE [LARGE SCALE GENOMIC DNA]</scope>
    <source>
        <strain evidence="4">DSM 19110</strain>
    </source>
</reference>
<proteinExistence type="predicted"/>
<name>A0A1G9SBS9_9SPHI</name>
<dbReference type="InterPro" id="IPR036641">
    <property type="entry name" value="HPT_dom_sf"/>
</dbReference>
<dbReference type="InterPro" id="IPR008207">
    <property type="entry name" value="Sig_transdc_His_kin_Hpt_dom"/>
</dbReference>
<dbReference type="PROSITE" id="PS50894">
    <property type="entry name" value="HPT"/>
    <property type="match status" value="1"/>
</dbReference>
<dbReference type="Gene3D" id="1.20.120.160">
    <property type="entry name" value="HPT domain"/>
    <property type="match status" value="1"/>
</dbReference>